<dbReference type="EMBL" id="CAJNIZ010045696">
    <property type="protein sequence ID" value="CAE7727524.1"/>
    <property type="molecule type" value="Genomic_DNA"/>
</dbReference>
<organism evidence="1 2">
    <name type="scientific">Symbiodinium pilosum</name>
    <name type="common">Dinoflagellate</name>
    <dbReference type="NCBI Taxonomy" id="2952"/>
    <lineage>
        <taxon>Eukaryota</taxon>
        <taxon>Sar</taxon>
        <taxon>Alveolata</taxon>
        <taxon>Dinophyceae</taxon>
        <taxon>Suessiales</taxon>
        <taxon>Symbiodiniaceae</taxon>
        <taxon>Symbiodinium</taxon>
    </lineage>
</organism>
<dbReference type="OrthoDB" id="364513at2759"/>
<feature type="non-terminal residue" evidence="1">
    <location>
        <position position="1"/>
    </location>
</feature>
<comment type="caution">
    <text evidence="1">The sequence shown here is derived from an EMBL/GenBank/DDBJ whole genome shotgun (WGS) entry which is preliminary data.</text>
</comment>
<evidence type="ECO:0000313" key="1">
    <source>
        <dbReference type="EMBL" id="CAE7727524.1"/>
    </source>
</evidence>
<name>A0A812XER5_SYMPI</name>
<protein>
    <submittedName>
        <fullName evidence="1">ML4 protein</fullName>
    </submittedName>
</protein>
<accession>A0A812XER5</accession>
<evidence type="ECO:0000313" key="2">
    <source>
        <dbReference type="Proteomes" id="UP000649617"/>
    </source>
</evidence>
<keyword evidence="2" id="KW-1185">Reference proteome</keyword>
<sequence>VLHHAHRFFVPQSYRDQDHHGHFVDEARSLNLEILVQECVPIADLEASNYNHIRWVALEYKQSITLNLTHVVVTKSSPYHKRTNFMNDICAWTGWELTVKSAELVLAVVLLRRQCVPPLADCAQDFSIRVSSPRWAVDEGKVDEKRLLHEARFIADSTMPDTSNCTVPQQMYRDFIQAGGSQTACRQTSAAALVLMAA</sequence>
<dbReference type="AlphaFoldDB" id="A0A812XER5"/>
<dbReference type="Proteomes" id="UP000649617">
    <property type="component" value="Unassembled WGS sequence"/>
</dbReference>
<reference evidence="1" key="1">
    <citation type="submission" date="2021-02" db="EMBL/GenBank/DDBJ databases">
        <authorList>
            <person name="Dougan E. K."/>
            <person name="Rhodes N."/>
            <person name="Thang M."/>
            <person name="Chan C."/>
        </authorList>
    </citation>
    <scope>NUCLEOTIDE SEQUENCE</scope>
</reference>
<gene>
    <name evidence="1" type="primary">ML4</name>
    <name evidence="1" type="ORF">SPIL2461_LOCUS20838</name>
</gene>
<proteinExistence type="predicted"/>